<dbReference type="CDD" id="cd09604">
    <property type="entry name" value="M1_APN_like"/>
    <property type="match status" value="1"/>
</dbReference>
<feature type="chain" id="PRO_5011487899" description="Peptidase M1 membrane alanine aminopeptidase domain-containing protein" evidence="1">
    <location>
        <begin position="20"/>
        <end position="648"/>
    </location>
</feature>
<dbReference type="RefSeq" id="WP_245751261.1">
    <property type="nucleotide sequence ID" value="NZ_FOXQ01000002.1"/>
</dbReference>
<evidence type="ECO:0000259" key="2">
    <source>
        <dbReference type="Pfam" id="PF01433"/>
    </source>
</evidence>
<dbReference type="GO" id="GO:0008237">
    <property type="term" value="F:metallopeptidase activity"/>
    <property type="evidence" value="ECO:0007669"/>
    <property type="project" value="InterPro"/>
</dbReference>
<dbReference type="SUPFAM" id="SSF55486">
    <property type="entry name" value="Metalloproteases ('zincins'), catalytic domain"/>
    <property type="match status" value="1"/>
</dbReference>
<dbReference type="Proteomes" id="UP000199031">
    <property type="component" value="Unassembled WGS sequence"/>
</dbReference>
<dbReference type="STRING" id="1465490.SAMN05444277_102300"/>
<dbReference type="EMBL" id="FOXQ01000002">
    <property type="protein sequence ID" value="SFP86422.1"/>
    <property type="molecule type" value="Genomic_DNA"/>
</dbReference>
<evidence type="ECO:0000313" key="3">
    <source>
        <dbReference type="EMBL" id="SFP86422.1"/>
    </source>
</evidence>
<sequence>MKHLFLSLTLLMVACGFVAAQNDSSRYDQHIAFNPLFYPSNGNEYRSASGEPGPAYWQNRADYKIAVTLDTAQHKVTGSVVITYKNNSPDAMKFLWLQLDQNIYREDSRAQATTLQSGGRWAARTFTNGDEINSVEILSKGKSIKPKYRISDTRMQVWLPDTLKAKTGTVQLKIDYSFSVPEYGTDRMARLNTQNGWVYEIAQWYPRMCVFDDVLGWNTLPYLGAGEFYLEYGDIDYTITAPSNLIIVGSGEIQNPKEVYTPTVLNRIAQAKNSEKTVTIVGADELNGNTYHPYKPTLTWHFLCKQTRDVAWAASKAFIWDAARINLPSGKKALAQSVYPVESAGNEAWGRSTEYTKGTIEFNSKQWYEFTYPSATNVAGRVGGMEYPGIVFCSWKAKNGGLWGVTDHEFGHNWFPMIVGSNERKYPWMDEGFNTFINGIATKEFNKGEYYRKADVQRAATSMFRKNADAIMTIPDVTQQPFLGNAAYRKPGAGLDILRKHILGEETFDSAFRTYIARWAFKHPTPYDFFRTMENVGGEDLSYFWRGWFMTNDKLDQGVKEIKYVENDPAKGALITVVNNEQMVLPVPLLIEQENGKKDTITLPAEIWQRGGSWTFRYPSASKVVKVTIDPDHDYPDIDTSNNVLEGN</sequence>
<keyword evidence="4" id="KW-1185">Reference proteome</keyword>
<feature type="signal peptide" evidence="1">
    <location>
        <begin position="1"/>
        <end position="19"/>
    </location>
</feature>
<dbReference type="InterPro" id="IPR027268">
    <property type="entry name" value="Peptidase_M4/M1_CTD_sf"/>
</dbReference>
<dbReference type="PROSITE" id="PS51257">
    <property type="entry name" value="PROKAR_LIPOPROTEIN"/>
    <property type="match status" value="1"/>
</dbReference>
<organism evidence="3 4">
    <name type="scientific">Parafilimonas terrae</name>
    <dbReference type="NCBI Taxonomy" id="1465490"/>
    <lineage>
        <taxon>Bacteria</taxon>
        <taxon>Pseudomonadati</taxon>
        <taxon>Bacteroidota</taxon>
        <taxon>Chitinophagia</taxon>
        <taxon>Chitinophagales</taxon>
        <taxon>Chitinophagaceae</taxon>
        <taxon>Parafilimonas</taxon>
    </lineage>
</organism>
<gene>
    <name evidence="3" type="ORF">SAMN05444277_102300</name>
</gene>
<reference evidence="3 4" key="1">
    <citation type="submission" date="2016-10" db="EMBL/GenBank/DDBJ databases">
        <authorList>
            <person name="de Groot N.N."/>
        </authorList>
    </citation>
    <scope>NUCLEOTIDE SEQUENCE [LARGE SCALE GENOMIC DNA]</scope>
    <source>
        <strain evidence="3 4">DSM 28286</strain>
    </source>
</reference>
<keyword evidence="1" id="KW-0732">Signal</keyword>
<dbReference type="InterPro" id="IPR014782">
    <property type="entry name" value="Peptidase_M1_dom"/>
</dbReference>
<evidence type="ECO:0000313" key="4">
    <source>
        <dbReference type="Proteomes" id="UP000199031"/>
    </source>
</evidence>
<dbReference type="GO" id="GO:0008270">
    <property type="term" value="F:zinc ion binding"/>
    <property type="evidence" value="ECO:0007669"/>
    <property type="project" value="InterPro"/>
</dbReference>
<feature type="domain" description="Peptidase M1 membrane alanine aminopeptidase" evidence="2">
    <location>
        <begin position="404"/>
        <end position="548"/>
    </location>
</feature>
<evidence type="ECO:0000256" key="1">
    <source>
        <dbReference type="SAM" id="SignalP"/>
    </source>
</evidence>
<name>A0A1I5TTL9_9BACT</name>
<accession>A0A1I5TTL9</accession>
<dbReference type="Pfam" id="PF01433">
    <property type="entry name" value="Peptidase_M1"/>
    <property type="match status" value="1"/>
</dbReference>
<proteinExistence type="predicted"/>
<dbReference type="AlphaFoldDB" id="A0A1I5TTL9"/>
<dbReference type="Gene3D" id="1.10.390.10">
    <property type="entry name" value="Neutral Protease Domain 2"/>
    <property type="match status" value="1"/>
</dbReference>
<protein>
    <recommendedName>
        <fullName evidence="2">Peptidase M1 membrane alanine aminopeptidase domain-containing protein</fullName>
    </recommendedName>
</protein>